<dbReference type="PATRIC" id="fig|84022.5.peg.3055"/>
<gene>
    <name evidence="1" type="ORF">CACET_c16000</name>
</gene>
<dbReference type="STRING" id="84022.CACET_c16000"/>
<proteinExistence type="predicted"/>
<dbReference type="OrthoDB" id="1856240at2"/>
<protein>
    <submittedName>
        <fullName evidence="1">Uncharacterized protein</fullName>
    </submittedName>
</protein>
<organism evidence="1 2">
    <name type="scientific">Clostridium aceticum</name>
    <dbReference type="NCBI Taxonomy" id="84022"/>
    <lineage>
        <taxon>Bacteria</taxon>
        <taxon>Bacillati</taxon>
        <taxon>Bacillota</taxon>
        <taxon>Clostridia</taxon>
        <taxon>Eubacteriales</taxon>
        <taxon>Clostridiaceae</taxon>
        <taxon>Clostridium</taxon>
    </lineage>
</organism>
<reference evidence="1 2" key="1">
    <citation type="submission" date="2014-10" db="EMBL/GenBank/DDBJ databases">
        <title>Genome sequence of Clostridium aceticum DSM 1496.</title>
        <authorList>
            <person name="Poehlein A."/>
            <person name="Schiel-Bengelsdorf B."/>
            <person name="Gottschalk G."/>
            <person name="Duerre P."/>
            <person name="Daniel R."/>
        </authorList>
    </citation>
    <scope>NUCLEOTIDE SEQUENCE [LARGE SCALE GENOMIC DNA]</scope>
    <source>
        <strain evidence="1 2">DSM 1496</strain>
    </source>
</reference>
<dbReference type="Proteomes" id="UP000035704">
    <property type="component" value="Chromosome"/>
</dbReference>
<evidence type="ECO:0000313" key="1">
    <source>
        <dbReference type="EMBL" id="AKL95049.1"/>
    </source>
</evidence>
<dbReference type="EMBL" id="CP009687">
    <property type="protein sequence ID" value="AKL95049.1"/>
    <property type="molecule type" value="Genomic_DNA"/>
</dbReference>
<dbReference type="RefSeq" id="WP_044823791.1">
    <property type="nucleotide sequence ID" value="NZ_CP009687.1"/>
</dbReference>
<accession>A0A0D8ICX6</accession>
<evidence type="ECO:0000313" key="2">
    <source>
        <dbReference type="Proteomes" id="UP000035704"/>
    </source>
</evidence>
<dbReference type="KEGG" id="cace:CACET_c16000"/>
<keyword evidence="2" id="KW-1185">Reference proteome</keyword>
<name>A0A0D8ICX6_9CLOT</name>
<sequence>MKKIRHNRFLYYLTLITGSVIITSIGYFFMNGIPLFGVPKIEDVSYVEISSIRLDTNTRKITEIQDIKTAISLTNFLSYKLGKPEQNEALIEFVFHLKDGNSFVISSNEKTVYSNGKAYTLKDDNGTTFIKVTEGIFFFDDLLKKEKGR</sequence>
<dbReference type="AlphaFoldDB" id="A0A0D8ICX6"/>